<gene>
    <name evidence="3" type="ORF">ENL21_00750</name>
</gene>
<evidence type="ECO:0000256" key="2">
    <source>
        <dbReference type="SAM" id="SignalP"/>
    </source>
</evidence>
<dbReference type="PANTHER" id="PTHR30069:SF29">
    <property type="entry name" value="HEMOGLOBIN AND HEMOGLOBIN-HAPTOGLOBIN-BINDING PROTEIN 1-RELATED"/>
    <property type="match status" value="1"/>
</dbReference>
<comment type="caution">
    <text evidence="3">The sequence shown here is derived from an EMBL/GenBank/DDBJ whole genome shotgun (WGS) entry which is preliminary data.</text>
</comment>
<dbReference type="GO" id="GO:0044718">
    <property type="term" value="P:siderophore transmembrane transport"/>
    <property type="evidence" value="ECO:0007669"/>
    <property type="project" value="TreeGrafter"/>
</dbReference>
<dbReference type="GO" id="GO:0030246">
    <property type="term" value="F:carbohydrate binding"/>
    <property type="evidence" value="ECO:0007669"/>
    <property type="project" value="InterPro"/>
</dbReference>
<evidence type="ECO:0000256" key="1">
    <source>
        <dbReference type="ARBA" id="ARBA00022729"/>
    </source>
</evidence>
<dbReference type="GO" id="GO:0009279">
    <property type="term" value="C:cell outer membrane"/>
    <property type="evidence" value="ECO:0007669"/>
    <property type="project" value="TreeGrafter"/>
</dbReference>
<name>A0A7V5LI26_CALAY</name>
<sequence>MKKWIQLSCLLAVLLWPLRASYAGNTGKLAGIIKDAETGEPLPGANVVITARWENEQEVPLEVPMGAASDVDGEYFILNLRPGFYTVEISFVGYRPQRFTRVRITVDKTTRLDVELQSEVFQGEAIQVIAYRPAAVEKDLTATKQVYDVGEVQAIAGVADVNDILQLQADVVDDHFRGGRVGEATYLFGGGIIVNPLNNRRAFSPIVTALEQVEVYTSGFSAEYGNAQSGVVNMVPKEGGNKWQSRLEMATTLPYYKTWQGNPYYPKNLYFHSLLSNLEEWMKENPNNPGKPLYDLGYGFGPAYLPTRIVWPPVFYTRDDSLKIARLGQIAYEQAFREIGMKTPKAIDTRVDFTTGGPLTKHSSIFLAARQTTETPKVPMPQPIMSRQMLMNWTYRPDANNKFKFAFLFNLDHDYNLSNFLRYMFDRSLNAIYIQSVTKQYG</sequence>
<accession>A0A7V5LI26</accession>
<dbReference type="SUPFAM" id="SSF49452">
    <property type="entry name" value="Starch-binding domain-like"/>
    <property type="match status" value="1"/>
</dbReference>
<proteinExistence type="predicted"/>
<organism evidence="3">
    <name type="scientific">Caldithrix abyssi</name>
    <dbReference type="NCBI Taxonomy" id="187145"/>
    <lineage>
        <taxon>Bacteria</taxon>
        <taxon>Pseudomonadati</taxon>
        <taxon>Calditrichota</taxon>
        <taxon>Calditrichia</taxon>
        <taxon>Calditrichales</taxon>
        <taxon>Calditrichaceae</taxon>
        <taxon>Caldithrix</taxon>
    </lineage>
</organism>
<dbReference type="InterPro" id="IPR039426">
    <property type="entry name" value="TonB-dep_rcpt-like"/>
</dbReference>
<reference evidence="3" key="1">
    <citation type="journal article" date="2020" name="mSystems">
        <title>Genome- and Community-Level Interaction Insights into Carbon Utilization and Element Cycling Functions of Hydrothermarchaeota in Hydrothermal Sediment.</title>
        <authorList>
            <person name="Zhou Z."/>
            <person name="Liu Y."/>
            <person name="Xu W."/>
            <person name="Pan J."/>
            <person name="Luo Z.H."/>
            <person name="Li M."/>
        </authorList>
    </citation>
    <scope>NUCLEOTIDE SEQUENCE [LARGE SCALE GENOMIC DNA]</scope>
    <source>
        <strain evidence="3">HyVt-76</strain>
    </source>
</reference>
<dbReference type="SUPFAM" id="SSF56935">
    <property type="entry name" value="Porins"/>
    <property type="match status" value="1"/>
</dbReference>
<dbReference type="InterPro" id="IPR013784">
    <property type="entry name" value="Carb-bd-like_fold"/>
</dbReference>
<protein>
    <recommendedName>
        <fullName evidence="4">TonB-dependent receptor</fullName>
    </recommendedName>
</protein>
<feature type="chain" id="PRO_5031529857" description="TonB-dependent receptor" evidence="2">
    <location>
        <begin position="23"/>
        <end position="442"/>
    </location>
</feature>
<dbReference type="AlphaFoldDB" id="A0A7V5LI26"/>
<dbReference type="EMBL" id="DRTD01000053">
    <property type="protein sequence ID" value="HHE54282.1"/>
    <property type="molecule type" value="Genomic_DNA"/>
</dbReference>
<dbReference type="Pfam" id="PF13620">
    <property type="entry name" value="CarboxypepD_reg"/>
    <property type="match status" value="1"/>
</dbReference>
<dbReference type="GO" id="GO:0015344">
    <property type="term" value="F:siderophore uptake transmembrane transporter activity"/>
    <property type="evidence" value="ECO:0007669"/>
    <property type="project" value="TreeGrafter"/>
</dbReference>
<feature type="signal peptide" evidence="2">
    <location>
        <begin position="1"/>
        <end position="22"/>
    </location>
</feature>
<dbReference type="Gene3D" id="2.60.40.1120">
    <property type="entry name" value="Carboxypeptidase-like, regulatory domain"/>
    <property type="match status" value="1"/>
</dbReference>
<dbReference type="PANTHER" id="PTHR30069">
    <property type="entry name" value="TONB-DEPENDENT OUTER MEMBRANE RECEPTOR"/>
    <property type="match status" value="1"/>
</dbReference>
<keyword evidence="1 2" id="KW-0732">Signal</keyword>
<feature type="non-terminal residue" evidence="3">
    <location>
        <position position="442"/>
    </location>
</feature>
<dbReference type="Proteomes" id="UP000886111">
    <property type="component" value="Unassembled WGS sequence"/>
</dbReference>
<evidence type="ECO:0000313" key="3">
    <source>
        <dbReference type="EMBL" id="HHE54282.1"/>
    </source>
</evidence>
<evidence type="ECO:0008006" key="4">
    <source>
        <dbReference type="Google" id="ProtNLM"/>
    </source>
</evidence>